<reference evidence="1" key="2">
    <citation type="submission" date="2015-06" db="UniProtKB">
        <authorList>
            <consortium name="EnsemblPlants"/>
        </authorList>
    </citation>
    <scope>IDENTIFICATION</scope>
    <source>
        <strain evidence="1">DM1-3 516 R44</strain>
    </source>
</reference>
<dbReference type="HOGENOM" id="CLU_2337694_0_0_1"/>
<name>M1DUP3_SOLTU</name>
<reference evidence="2" key="1">
    <citation type="journal article" date="2011" name="Nature">
        <title>Genome sequence and analysis of the tuber crop potato.</title>
        <authorList>
            <consortium name="The Potato Genome Sequencing Consortium"/>
        </authorList>
    </citation>
    <scope>NUCLEOTIDE SEQUENCE [LARGE SCALE GENOMIC DNA]</scope>
    <source>
        <strain evidence="2">cv. DM1-3 516 R44</strain>
    </source>
</reference>
<dbReference type="PaxDb" id="4113-PGSC0003DMT400094696"/>
<dbReference type="EnsemblPlants" id="PGSC0003DMT400094696">
    <property type="protein sequence ID" value="PGSC0003DMT400094696"/>
    <property type="gene ID" value="PGSC0003DMG400044267"/>
</dbReference>
<accession>M1DUP3</accession>
<organism evidence="1 2">
    <name type="scientific">Solanum tuberosum</name>
    <name type="common">Potato</name>
    <dbReference type="NCBI Taxonomy" id="4113"/>
    <lineage>
        <taxon>Eukaryota</taxon>
        <taxon>Viridiplantae</taxon>
        <taxon>Streptophyta</taxon>
        <taxon>Embryophyta</taxon>
        <taxon>Tracheophyta</taxon>
        <taxon>Spermatophyta</taxon>
        <taxon>Magnoliopsida</taxon>
        <taxon>eudicotyledons</taxon>
        <taxon>Gunneridae</taxon>
        <taxon>Pentapetalae</taxon>
        <taxon>asterids</taxon>
        <taxon>lamiids</taxon>
        <taxon>Solanales</taxon>
        <taxon>Solanaceae</taxon>
        <taxon>Solanoideae</taxon>
        <taxon>Solaneae</taxon>
        <taxon>Solanum</taxon>
    </lineage>
</organism>
<proteinExistence type="predicted"/>
<sequence>MSIFLGHGNLRKRAHVGETLDDHHHCSSSSPQAVKGSIGGMLAMAATAKPLRAPGQAVFLPTFRQGLHGGTPVRKVWGSLPRARQRTVAPSLPIKGFV</sequence>
<dbReference type="AlphaFoldDB" id="M1DUP3"/>
<keyword evidence="2" id="KW-1185">Reference proteome</keyword>
<evidence type="ECO:0000313" key="2">
    <source>
        <dbReference type="Proteomes" id="UP000011115"/>
    </source>
</evidence>
<dbReference type="InParanoid" id="M1DUP3"/>
<dbReference type="Gramene" id="PGSC0003DMT400094696">
    <property type="protein sequence ID" value="PGSC0003DMT400094696"/>
    <property type="gene ID" value="PGSC0003DMG400044267"/>
</dbReference>
<protein>
    <submittedName>
        <fullName evidence="1">Uncharacterized protein</fullName>
    </submittedName>
</protein>
<evidence type="ECO:0000313" key="1">
    <source>
        <dbReference type="EnsemblPlants" id="PGSC0003DMT400094696"/>
    </source>
</evidence>
<dbReference type="Proteomes" id="UP000011115">
    <property type="component" value="Unassembled WGS sequence"/>
</dbReference>